<dbReference type="eggNOG" id="COG1826">
    <property type="taxonomic scope" value="Bacteria"/>
</dbReference>
<name>U3U8N5_9GAMM</name>
<evidence type="ECO:0000313" key="12">
    <source>
        <dbReference type="Proteomes" id="UP000016900"/>
    </source>
</evidence>
<dbReference type="GO" id="GO:0033281">
    <property type="term" value="C:TAT protein transport complex"/>
    <property type="evidence" value="ECO:0007669"/>
    <property type="project" value="UniProtKB-UniRule"/>
</dbReference>
<gene>
    <name evidence="9 11" type="primary">tatA</name>
    <name evidence="11" type="ORF">HHS_00030</name>
</gene>
<keyword evidence="6 9" id="KW-1133">Transmembrane helix</keyword>
<keyword evidence="12" id="KW-1185">Reference proteome</keyword>
<evidence type="ECO:0000256" key="9">
    <source>
        <dbReference type="HAMAP-Rule" id="MF_00236"/>
    </source>
</evidence>
<keyword evidence="2 9" id="KW-0813">Transport</keyword>
<comment type="function">
    <text evidence="9">Part of the twin-arginine translocation (Tat) system that transports large folded proteins containing a characteristic twin-arginine motif in their signal peptide across membranes. TatA could form the protein-conducting channel of the Tat system.</text>
</comment>
<dbReference type="Pfam" id="PF02416">
    <property type="entry name" value="TatA_B_E"/>
    <property type="match status" value="1"/>
</dbReference>
<dbReference type="AlphaFoldDB" id="U3U8N5"/>
<comment type="subcellular location">
    <subcellularLocation>
        <location evidence="1 9">Cell membrane</location>
        <topology evidence="1 9">Single-pass membrane protein</topology>
    </subcellularLocation>
</comment>
<keyword evidence="4 9" id="KW-0812">Transmembrane</keyword>
<dbReference type="STRING" id="1235990.BMSBPS_0466"/>
<keyword evidence="5 9" id="KW-0653">Protein transport</keyword>
<comment type="subunit">
    <text evidence="9">The Tat system comprises two distinct complexes: a TatABC complex, containing multiple copies of TatA, TatB and TatC subunits, and a separate TatA complex, containing only TatA subunits. Substrates initially bind to the TatABC complex, which probably triggers association of the separate TatA complex to form the active translocon.</text>
</comment>
<evidence type="ECO:0000256" key="1">
    <source>
        <dbReference type="ARBA" id="ARBA00004162"/>
    </source>
</evidence>
<feature type="transmembrane region" description="Helical" evidence="9">
    <location>
        <begin position="6"/>
        <end position="22"/>
    </location>
</feature>
<sequence length="82" mass="9264">MGTISVWQLLIIAVIVVILFGTDKLRNFGSDLGSSIRGFRKAINDNKEDEQNQTTEQDTNSKTPTLINKEEISMNKNKTEHK</sequence>
<evidence type="ECO:0000256" key="4">
    <source>
        <dbReference type="ARBA" id="ARBA00022692"/>
    </source>
</evidence>
<evidence type="ECO:0000256" key="10">
    <source>
        <dbReference type="SAM" id="MobiDB-lite"/>
    </source>
</evidence>
<dbReference type="KEGG" id="hhs:HHS_00030"/>
<dbReference type="GO" id="GO:0043953">
    <property type="term" value="P:protein transport by the Tat complex"/>
    <property type="evidence" value="ECO:0007669"/>
    <property type="project" value="UniProtKB-UniRule"/>
</dbReference>
<dbReference type="OrthoDB" id="7066617at2"/>
<accession>U3U8N5</accession>
<evidence type="ECO:0000256" key="3">
    <source>
        <dbReference type="ARBA" id="ARBA00022475"/>
    </source>
</evidence>
<dbReference type="Proteomes" id="UP000016900">
    <property type="component" value="Chromosome"/>
</dbReference>
<dbReference type="KEGG" id="pck:BMSBPS_0466"/>
<organism evidence="11 12">
    <name type="scientific">Candidatus Pantoea carbekii</name>
    <dbReference type="NCBI Taxonomy" id="1235990"/>
    <lineage>
        <taxon>Bacteria</taxon>
        <taxon>Pseudomonadati</taxon>
        <taxon>Pseudomonadota</taxon>
        <taxon>Gammaproteobacteria</taxon>
        <taxon>Enterobacterales</taxon>
        <taxon>Erwiniaceae</taxon>
        <taxon>Pantoea</taxon>
    </lineage>
</organism>
<dbReference type="NCBIfam" id="TIGR01411">
    <property type="entry name" value="tatAE"/>
    <property type="match status" value="1"/>
</dbReference>
<dbReference type="HAMAP" id="MF_00236">
    <property type="entry name" value="TatA_E"/>
    <property type="match status" value="1"/>
</dbReference>
<proteinExistence type="inferred from homology"/>
<dbReference type="Gene3D" id="1.20.5.3310">
    <property type="match status" value="1"/>
</dbReference>
<evidence type="ECO:0000256" key="6">
    <source>
        <dbReference type="ARBA" id="ARBA00022989"/>
    </source>
</evidence>
<reference evidence="11 12" key="1">
    <citation type="submission" date="2012-10" db="EMBL/GenBank/DDBJ databases">
        <title>Genome sequence of the symbiont of the pentatomidae stink bug Halyomorpha halys.</title>
        <authorList>
            <person name="Kobayashi H."/>
            <person name="Fujii-Muramatsu R."/>
            <person name="Takeishi K."/>
            <person name="Noda H."/>
        </authorList>
    </citation>
    <scope>NUCLEOTIDE SEQUENCE [LARGE SCALE GENOMIC DNA]</scope>
</reference>
<dbReference type="InterPro" id="IPR003369">
    <property type="entry name" value="TatA/B/E"/>
</dbReference>
<evidence type="ECO:0000256" key="5">
    <source>
        <dbReference type="ARBA" id="ARBA00022927"/>
    </source>
</evidence>
<comment type="similarity">
    <text evidence="9">Belongs to the TatA/E family.</text>
</comment>
<keyword evidence="7 9" id="KW-0811">Translocation</keyword>
<dbReference type="PANTHER" id="PTHR42982:SF1">
    <property type="entry name" value="SEC-INDEPENDENT PROTEIN TRANSLOCASE PROTEIN TATA"/>
    <property type="match status" value="1"/>
</dbReference>
<evidence type="ECO:0000256" key="8">
    <source>
        <dbReference type="ARBA" id="ARBA00023136"/>
    </source>
</evidence>
<protein>
    <recommendedName>
        <fullName evidence="9">Sec-independent protein translocase protein TatA</fullName>
    </recommendedName>
</protein>
<keyword evidence="3 9" id="KW-1003">Cell membrane</keyword>
<dbReference type="GO" id="GO:0008320">
    <property type="term" value="F:protein transmembrane transporter activity"/>
    <property type="evidence" value="ECO:0007669"/>
    <property type="project" value="UniProtKB-UniRule"/>
</dbReference>
<dbReference type="InterPro" id="IPR006312">
    <property type="entry name" value="TatA/E"/>
</dbReference>
<dbReference type="EMBL" id="AP012554">
    <property type="protein sequence ID" value="BAN99972.1"/>
    <property type="molecule type" value="Genomic_DNA"/>
</dbReference>
<feature type="compositionally biased region" description="Polar residues" evidence="10">
    <location>
        <begin position="52"/>
        <end position="66"/>
    </location>
</feature>
<dbReference type="PATRIC" id="fig|1235990.3.peg.3"/>
<evidence type="ECO:0000256" key="2">
    <source>
        <dbReference type="ARBA" id="ARBA00022448"/>
    </source>
</evidence>
<feature type="region of interest" description="Disordered" evidence="10">
    <location>
        <begin position="44"/>
        <end position="82"/>
    </location>
</feature>
<evidence type="ECO:0000256" key="7">
    <source>
        <dbReference type="ARBA" id="ARBA00023010"/>
    </source>
</evidence>
<keyword evidence="8 9" id="KW-0472">Membrane</keyword>
<evidence type="ECO:0000313" key="11">
    <source>
        <dbReference type="EMBL" id="BAN99972.1"/>
    </source>
</evidence>
<dbReference type="PANTHER" id="PTHR42982">
    <property type="entry name" value="SEC-INDEPENDENT PROTEIN TRANSLOCASE PROTEIN TATA"/>
    <property type="match status" value="1"/>
</dbReference>